<dbReference type="SMART" id="SM00028">
    <property type="entry name" value="TPR"/>
    <property type="match status" value="3"/>
</dbReference>
<feature type="repeat" description="TPR" evidence="3">
    <location>
        <begin position="135"/>
        <end position="168"/>
    </location>
</feature>
<feature type="repeat" description="TPR" evidence="3">
    <location>
        <begin position="101"/>
        <end position="134"/>
    </location>
</feature>
<dbReference type="GO" id="GO:0009279">
    <property type="term" value="C:cell outer membrane"/>
    <property type="evidence" value="ECO:0007669"/>
    <property type="project" value="TreeGrafter"/>
</dbReference>
<keyword evidence="1" id="KW-0677">Repeat</keyword>
<dbReference type="OrthoDB" id="9815010at2"/>
<dbReference type="AlphaFoldDB" id="A0A1X7BLZ2"/>
<proteinExistence type="predicted"/>
<evidence type="ECO:0000256" key="1">
    <source>
        <dbReference type="ARBA" id="ARBA00022737"/>
    </source>
</evidence>
<dbReference type="RefSeq" id="WP_085798269.1">
    <property type="nucleotide sequence ID" value="NZ_FWXB01000001.1"/>
</dbReference>
<dbReference type="Gene3D" id="1.25.40.10">
    <property type="entry name" value="Tetratricopeptide repeat domain"/>
    <property type="match status" value="1"/>
</dbReference>
<evidence type="ECO:0000313" key="4">
    <source>
        <dbReference type="EMBL" id="SMC10279.1"/>
    </source>
</evidence>
<gene>
    <name evidence="4" type="ORF">ROA7745_00082</name>
</gene>
<dbReference type="InterPro" id="IPR050498">
    <property type="entry name" value="Ycf3"/>
</dbReference>
<accession>A0A1X7BLZ2</accession>
<keyword evidence="5" id="KW-1185">Reference proteome</keyword>
<sequence>MSALNHFLKNILTALLATVWFSIPCFAVEQARLERLYSELQEAEAEQAVKIGNEIVLELSKSGSSAMDLLLKRGRDALEAGENRTAIEHLTALTDHAPDFAEGWHLRAVAFTRAGLYGPAIDDLERALALRPRHFEAIYGLGVVLEELDRPNMAYEAYERAAEIHPHYRDLAEVLERLGESLDGEDL</sequence>
<dbReference type="Pfam" id="PF13181">
    <property type="entry name" value="TPR_8"/>
    <property type="match status" value="1"/>
</dbReference>
<evidence type="ECO:0000256" key="2">
    <source>
        <dbReference type="ARBA" id="ARBA00022803"/>
    </source>
</evidence>
<evidence type="ECO:0000313" key="5">
    <source>
        <dbReference type="Proteomes" id="UP000193224"/>
    </source>
</evidence>
<dbReference type="InterPro" id="IPR019734">
    <property type="entry name" value="TPR_rpt"/>
</dbReference>
<dbReference type="Proteomes" id="UP000193224">
    <property type="component" value="Unassembled WGS sequence"/>
</dbReference>
<dbReference type="PANTHER" id="PTHR44858">
    <property type="entry name" value="TETRATRICOPEPTIDE REPEAT PROTEIN 6"/>
    <property type="match status" value="1"/>
</dbReference>
<dbReference type="Pfam" id="PF13432">
    <property type="entry name" value="TPR_16"/>
    <property type="match status" value="1"/>
</dbReference>
<dbReference type="SUPFAM" id="SSF48452">
    <property type="entry name" value="TPR-like"/>
    <property type="match status" value="1"/>
</dbReference>
<keyword evidence="2 3" id="KW-0802">TPR repeat</keyword>
<dbReference type="GO" id="GO:0046813">
    <property type="term" value="P:receptor-mediated virion attachment to host cell"/>
    <property type="evidence" value="ECO:0007669"/>
    <property type="project" value="TreeGrafter"/>
</dbReference>
<dbReference type="PANTHER" id="PTHR44858:SF1">
    <property type="entry name" value="UDP-N-ACETYLGLUCOSAMINE--PEPTIDE N-ACETYLGLUCOSAMINYLTRANSFERASE SPINDLY-RELATED"/>
    <property type="match status" value="1"/>
</dbReference>
<dbReference type="PROSITE" id="PS50005">
    <property type="entry name" value="TPR"/>
    <property type="match status" value="2"/>
</dbReference>
<evidence type="ECO:0000256" key="3">
    <source>
        <dbReference type="PROSITE-ProRule" id="PRU00339"/>
    </source>
</evidence>
<dbReference type="EMBL" id="FWXB01000001">
    <property type="protein sequence ID" value="SMC10279.1"/>
    <property type="molecule type" value="Genomic_DNA"/>
</dbReference>
<protein>
    <submittedName>
        <fullName evidence="4">Tetratricopeptide repeat protein</fullName>
    </submittedName>
</protein>
<reference evidence="4 5" key="1">
    <citation type="submission" date="2017-03" db="EMBL/GenBank/DDBJ databases">
        <authorList>
            <person name="Afonso C.L."/>
            <person name="Miller P.J."/>
            <person name="Scott M.A."/>
            <person name="Spackman E."/>
            <person name="Goraichik I."/>
            <person name="Dimitrov K.M."/>
            <person name="Suarez D.L."/>
            <person name="Swayne D.E."/>
        </authorList>
    </citation>
    <scope>NUCLEOTIDE SEQUENCE [LARGE SCALE GENOMIC DNA]</scope>
    <source>
        <strain evidence="4 5">CECT 7745</strain>
    </source>
</reference>
<organism evidence="4 5">
    <name type="scientific">Roseovarius aestuarii</name>
    <dbReference type="NCBI Taxonomy" id="475083"/>
    <lineage>
        <taxon>Bacteria</taxon>
        <taxon>Pseudomonadati</taxon>
        <taxon>Pseudomonadota</taxon>
        <taxon>Alphaproteobacteria</taxon>
        <taxon>Rhodobacterales</taxon>
        <taxon>Roseobacteraceae</taxon>
        <taxon>Roseovarius</taxon>
    </lineage>
</organism>
<name>A0A1X7BLZ2_9RHOB</name>
<dbReference type="InterPro" id="IPR011990">
    <property type="entry name" value="TPR-like_helical_dom_sf"/>
</dbReference>